<evidence type="ECO:0000259" key="6">
    <source>
        <dbReference type="PROSITE" id="PS51501"/>
    </source>
</evidence>
<dbReference type="GO" id="GO:0008270">
    <property type="term" value="F:zinc ion binding"/>
    <property type="evidence" value="ECO:0007669"/>
    <property type="project" value="UniProtKB-KW"/>
</dbReference>
<feature type="compositionally biased region" description="Polar residues" evidence="5">
    <location>
        <begin position="177"/>
        <end position="192"/>
    </location>
</feature>
<dbReference type="PANTHER" id="PTHR20922:SF13">
    <property type="entry name" value="DNL-TYPE ZINC FINGER PROTEIN"/>
    <property type="match status" value="1"/>
</dbReference>
<feature type="region of interest" description="Disordered" evidence="5">
    <location>
        <begin position="170"/>
        <end position="214"/>
    </location>
</feature>
<evidence type="ECO:0000256" key="5">
    <source>
        <dbReference type="SAM" id="MobiDB-lite"/>
    </source>
</evidence>
<keyword evidence="8" id="KW-1185">Reference proteome</keyword>
<keyword evidence="2 4" id="KW-0863">Zinc-finger</keyword>
<reference evidence="7" key="1">
    <citation type="journal article" date="2021" name="Nat. Commun.">
        <title>Genetic determinants of endophytism in the Arabidopsis root mycobiome.</title>
        <authorList>
            <person name="Mesny F."/>
            <person name="Miyauchi S."/>
            <person name="Thiergart T."/>
            <person name="Pickel B."/>
            <person name="Atanasova L."/>
            <person name="Karlsson M."/>
            <person name="Huettel B."/>
            <person name="Barry K.W."/>
            <person name="Haridas S."/>
            <person name="Chen C."/>
            <person name="Bauer D."/>
            <person name="Andreopoulos W."/>
            <person name="Pangilinan J."/>
            <person name="LaButti K."/>
            <person name="Riley R."/>
            <person name="Lipzen A."/>
            <person name="Clum A."/>
            <person name="Drula E."/>
            <person name="Henrissat B."/>
            <person name="Kohler A."/>
            <person name="Grigoriev I.V."/>
            <person name="Martin F.M."/>
            <person name="Hacquard S."/>
        </authorList>
    </citation>
    <scope>NUCLEOTIDE SEQUENCE</scope>
    <source>
        <strain evidence="7">MPI-CAGE-CH-0243</strain>
    </source>
</reference>
<dbReference type="GO" id="GO:0050821">
    <property type="term" value="P:protein stabilization"/>
    <property type="evidence" value="ECO:0007669"/>
    <property type="project" value="TreeGrafter"/>
</dbReference>
<evidence type="ECO:0000256" key="1">
    <source>
        <dbReference type="ARBA" id="ARBA00022723"/>
    </source>
</evidence>
<dbReference type="InterPro" id="IPR007853">
    <property type="entry name" value="Znf_DNL-typ"/>
</dbReference>
<keyword evidence="3" id="KW-0862">Zinc</keyword>
<dbReference type="GO" id="GO:0005739">
    <property type="term" value="C:mitochondrion"/>
    <property type="evidence" value="ECO:0007669"/>
    <property type="project" value="TreeGrafter"/>
</dbReference>
<comment type="caution">
    <text evidence="7">The sequence shown here is derived from an EMBL/GenBank/DDBJ whole genome shotgun (WGS) entry which is preliminary data.</text>
</comment>
<protein>
    <submittedName>
        <fullName evidence="7">DNL zinc finger-domain-containing protein</fullName>
    </submittedName>
</protein>
<feature type="compositionally biased region" description="Polar residues" evidence="5">
    <location>
        <begin position="61"/>
        <end position="83"/>
    </location>
</feature>
<dbReference type="PANTHER" id="PTHR20922">
    <property type="entry name" value="DNL-TYPE ZINC FINGER PROTEIN"/>
    <property type="match status" value="1"/>
</dbReference>
<feature type="region of interest" description="Disordered" evidence="5">
    <location>
        <begin position="28"/>
        <end position="49"/>
    </location>
</feature>
<evidence type="ECO:0000256" key="4">
    <source>
        <dbReference type="PROSITE-ProRule" id="PRU00834"/>
    </source>
</evidence>
<dbReference type="GO" id="GO:0051087">
    <property type="term" value="F:protein-folding chaperone binding"/>
    <property type="evidence" value="ECO:0007669"/>
    <property type="project" value="TreeGrafter"/>
</dbReference>
<sequence>MRPSSSYLRCLCQFATVRATCITPPRHIPASSKRFLHTPRTSPPLRGQSILPKRWSISSQIQVRHESSASNPPQSSGASTNAPDSRLDRDQVPAYELTFTCKKCSTRSSHRVSKQGYHHGTVLITCPGCKNRHLISDHMKIFSDKSLTIEDLMREKGQLVKRGSLSAEGDVEFWDDGSSTPRSAQFVPNSTVRSDDSQEPSLTESPTSEKSDKP</sequence>
<evidence type="ECO:0000256" key="2">
    <source>
        <dbReference type="ARBA" id="ARBA00022771"/>
    </source>
</evidence>
<dbReference type="EMBL" id="JAGMWT010000016">
    <property type="protein sequence ID" value="KAH7115217.1"/>
    <property type="molecule type" value="Genomic_DNA"/>
</dbReference>
<dbReference type="PROSITE" id="PS51501">
    <property type="entry name" value="ZF_DNL"/>
    <property type="match status" value="1"/>
</dbReference>
<name>A0A9P9ICU4_9PLEO</name>
<gene>
    <name evidence="7" type="ORF">B0J11DRAFT_444778</name>
</gene>
<feature type="domain" description="DNL-type" evidence="6">
    <location>
        <begin position="90"/>
        <end position="185"/>
    </location>
</feature>
<dbReference type="GO" id="GO:0030150">
    <property type="term" value="P:protein import into mitochondrial matrix"/>
    <property type="evidence" value="ECO:0007669"/>
    <property type="project" value="TreeGrafter"/>
</dbReference>
<accession>A0A9P9ICU4</accession>
<dbReference type="Proteomes" id="UP000700596">
    <property type="component" value="Unassembled WGS sequence"/>
</dbReference>
<organism evidence="7 8">
    <name type="scientific">Dendryphion nanum</name>
    <dbReference type="NCBI Taxonomy" id="256645"/>
    <lineage>
        <taxon>Eukaryota</taxon>
        <taxon>Fungi</taxon>
        <taxon>Dikarya</taxon>
        <taxon>Ascomycota</taxon>
        <taxon>Pezizomycotina</taxon>
        <taxon>Dothideomycetes</taxon>
        <taxon>Pleosporomycetidae</taxon>
        <taxon>Pleosporales</taxon>
        <taxon>Torulaceae</taxon>
        <taxon>Dendryphion</taxon>
    </lineage>
</organism>
<evidence type="ECO:0000313" key="7">
    <source>
        <dbReference type="EMBL" id="KAH7115217.1"/>
    </source>
</evidence>
<feature type="region of interest" description="Disordered" evidence="5">
    <location>
        <begin position="61"/>
        <end position="88"/>
    </location>
</feature>
<evidence type="ECO:0000256" key="3">
    <source>
        <dbReference type="ARBA" id="ARBA00022833"/>
    </source>
</evidence>
<dbReference type="InterPro" id="IPR024158">
    <property type="entry name" value="Mt_import_TIM15"/>
</dbReference>
<keyword evidence="1" id="KW-0479">Metal-binding</keyword>
<evidence type="ECO:0000313" key="8">
    <source>
        <dbReference type="Proteomes" id="UP000700596"/>
    </source>
</evidence>
<proteinExistence type="predicted"/>
<dbReference type="AlphaFoldDB" id="A0A9P9ICU4"/>
<dbReference type="Pfam" id="PF05180">
    <property type="entry name" value="zf-DNL"/>
    <property type="match status" value="1"/>
</dbReference>
<dbReference type="GO" id="GO:0006457">
    <property type="term" value="P:protein folding"/>
    <property type="evidence" value="ECO:0007669"/>
    <property type="project" value="TreeGrafter"/>
</dbReference>
<dbReference type="OrthoDB" id="512667at2759"/>